<reference evidence="2 3" key="1">
    <citation type="submission" date="2019-07" db="EMBL/GenBank/DDBJ databases">
        <title>Draft genome assembly of a fouling barnacle, Amphibalanus amphitrite (Darwin, 1854): The first reference genome for Thecostraca.</title>
        <authorList>
            <person name="Kim W."/>
        </authorList>
    </citation>
    <scope>NUCLEOTIDE SEQUENCE [LARGE SCALE GENOMIC DNA]</scope>
    <source>
        <strain evidence="2">SNU_AA5</strain>
        <tissue evidence="2">Soma without cirri and trophi</tissue>
    </source>
</reference>
<evidence type="ECO:0000313" key="3">
    <source>
        <dbReference type="Proteomes" id="UP000440578"/>
    </source>
</evidence>
<proteinExistence type="predicted"/>
<dbReference type="Pfam" id="PF22913">
    <property type="entry name" value="NBAS_11th"/>
    <property type="match status" value="1"/>
</dbReference>
<comment type="caution">
    <text evidence="2">The sequence shown here is derived from an EMBL/GenBank/DDBJ whole genome shotgun (WGS) entry which is preliminary data.</text>
</comment>
<evidence type="ECO:0000313" key="2">
    <source>
        <dbReference type="EMBL" id="KAF0286864.1"/>
    </source>
</evidence>
<dbReference type="AlphaFoldDB" id="A0A6A4V5L8"/>
<feature type="domain" description="NBAS subunit of NRZ tethering complex C-terminal" evidence="1">
    <location>
        <begin position="27"/>
        <end position="143"/>
    </location>
</feature>
<evidence type="ECO:0000259" key="1">
    <source>
        <dbReference type="Pfam" id="PF22913"/>
    </source>
</evidence>
<protein>
    <recommendedName>
        <fullName evidence="1">NBAS subunit of NRZ tethering complex C-terminal domain-containing protein</fullName>
    </recommendedName>
</protein>
<name>A0A6A4V5L8_AMPAM</name>
<organism evidence="2 3">
    <name type="scientific">Amphibalanus amphitrite</name>
    <name type="common">Striped barnacle</name>
    <name type="synonym">Balanus amphitrite</name>
    <dbReference type="NCBI Taxonomy" id="1232801"/>
    <lineage>
        <taxon>Eukaryota</taxon>
        <taxon>Metazoa</taxon>
        <taxon>Ecdysozoa</taxon>
        <taxon>Arthropoda</taxon>
        <taxon>Crustacea</taxon>
        <taxon>Multicrustacea</taxon>
        <taxon>Cirripedia</taxon>
        <taxon>Thoracica</taxon>
        <taxon>Thoracicalcarea</taxon>
        <taxon>Balanomorpha</taxon>
        <taxon>Balanoidea</taxon>
        <taxon>Balanidae</taxon>
        <taxon>Amphibalaninae</taxon>
        <taxon>Amphibalanus</taxon>
    </lineage>
</organism>
<keyword evidence="3" id="KW-1185">Reference proteome</keyword>
<dbReference type="InterPro" id="IPR054751">
    <property type="entry name" value="NBAS_C"/>
</dbReference>
<sequence>MKASLSSRTKWLKFSRFARLFDQTRGESARLAALLTQMVVEGCHLSAIRRIMNVFPLDEVAPVHEVLLSVLQETLAALRCRKDTCDLRSLSAVLLQLRRYVEEDGEGLTADQVVEEFRQLCDDTEVDAGRRVKAARLLTKHFPVDRGQFPALVHADTVAALPDTPLSAADTRDAAGRAALLQRLVAEADSVDRLSVLLGVLRRWPVFPDSVAADPATSPLCVICERALRLDPGEAGRGLVVAAAAEHAGTAGATGPCARSFSMSYWRMLARARRRYTPRYSPLIQISDGKPSSGLSGL</sequence>
<dbReference type="Proteomes" id="UP000440578">
    <property type="component" value="Unassembled WGS sequence"/>
</dbReference>
<gene>
    <name evidence="2" type="ORF">FJT64_014630</name>
</gene>
<dbReference type="OrthoDB" id="19988at2759"/>
<dbReference type="EMBL" id="VIIS01002223">
    <property type="protein sequence ID" value="KAF0286864.1"/>
    <property type="molecule type" value="Genomic_DNA"/>
</dbReference>
<accession>A0A6A4V5L8</accession>